<proteinExistence type="predicted"/>
<dbReference type="InParanoid" id="J9DJM5"/>
<protein>
    <submittedName>
        <fullName evidence="1">Uncharacterized protein</fullName>
    </submittedName>
</protein>
<comment type="caution">
    <text evidence="1">The sequence shown here is derived from an EMBL/GenBank/DDBJ whole genome shotgun (WGS) entry which is preliminary data.</text>
</comment>
<sequence>MLCCSWLQHFYCFTAIKSACHKRKLEALNSNNSSDVLSEEETKKVKKQATSVLEIPQNQANPSISNSSKSYREKQIVYFLEKLYFANEKFKDDFKIFLQLFNECNLKDINYIKTYKALQNVVNVMFSLNKLFEILNQIFFDGISLKLEELEQSKTLVYEKLLRMLNKISSFLSKYNGNDLCEIDATSGGALYRIVACF</sequence>
<name>J9DJM5_EDHAE</name>
<gene>
    <name evidence="1" type="ORF">EDEG_02766</name>
</gene>
<reference evidence="1 2" key="1">
    <citation type="submission" date="2011-08" db="EMBL/GenBank/DDBJ databases">
        <authorList>
            <person name="Liu Z.J."/>
            <person name="Shi F.L."/>
            <person name="Lu J.Q."/>
            <person name="Li M."/>
            <person name="Wang Z.L."/>
        </authorList>
    </citation>
    <scope>NUCLEOTIDE SEQUENCE [LARGE SCALE GENOMIC DNA]</scope>
    <source>
        <strain evidence="1 2">USNM 41457</strain>
    </source>
</reference>
<dbReference type="Proteomes" id="UP000003163">
    <property type="component" value="Unassembled WGS sequence"/>
</dbReference>
<organism evidence="1 2">
    <name type="scientific">Edhazardia aedis (strain USNM 41457)</name>
    <name type="common">Microsporidian parasite</name>
    <dbReference type="NCBI Taxonomy" id="1003232"/>
    <lineage>
        <taxon>Eukaryota</taxon>
        <taxon>Fungi</taxon>
        <taxon>Fungi incertae sedis</taxon>
        <taxon>Microsporidia</taxon>
        <taxon>Edhazardia</taxon>
    </lineage>
</organism>
<reference evidence="2" key="2">
    <citation type="submission" date="2015-07" db="EMBL/GenBank/DDBJ databases">
        <title>Contrasting host-pathogen interactions and genome evolution in two generalist and specialist microsporidian pathogens of mosquitoes.</title>
        <authorList>
            <consortium name="The Broad Institute Genomics Platform"/>
            <consortium name="The Broad Institute Genome Sequencing Center for Infectious Disease"/>
            <person name="Cuomo C.A."/>
            <person name="Sanscrainte N.D."/>
            <person name="Goldberg J.M."/>
            <person name="Heiman D."/>
            <person name="Young S."/>
            <person name="Zeng Q."/>
            <person name="Becnel J.J."/>
            <person name="Birren B.W."/>
        </authorList>
    </citation>
    <scope>NUCLEOTIDE SEQUENCE [LARGE SCALE GENOMIC DNA]</scope>
    <source>
        <strain evidence="2">USNM 41457</strain>
    </source>
</reference>
<keyword evidence="2" id="KW-1185">Reference proteome</keyword>
<dbReference type="VEuPathDB" id="MicrosporidiaDB:EDEG_02766"/>
<evidence type="ECO:0000313" key="1">
    <source>
        <dbReference type="EMBL" id="EJW02825.1"/>
    </source>
</evidence>
<accession>J9DJM5</accession>
<dbReference type="AlphaFoldDB" id="J9DJM5"/>
<dbReference type="EMBL" id="AFBI03000054">
    <property type="protein sequence ID" value="EJW02825.1"/>
    <property type="molecule type" value="Genomic_DNA"/>
</dbReference>
<evidence type="ECO:0000313" key="2">
    <source>
        <dbReference type="Proteomes" id="UP000003163"/>
    </source>
</evidence>
<dbReference type="HOGENOM" id="CLU_1378101_0_0_1"/>